<comment type="caution">
    <text evidence="2">The sequence shown here is derived from an EMBL/GenBank/DDBJ whole genome shotgun (WGS) entry which is preliminary data.</text>
</comment>
<reference evidence="2 3" key="1">
    <citation type="submission" date="2024-10" db="EMBL/GenBank/DDBJ databases">
        <title>The Natural Products Discovery Center: Release of the First 8490 Sequenced Strains for Exploring Actinobacteria Biosynthetic Diversity.</title>
        <authorList>
            <person name="Kalkreuter E."/>
            <person name="Kautsar S.A."/>
            <person name="Yang D."/>
            <person name="Bader C.D."/>
            <person name="Teijaro C.N."/>
            <person name="Fluegel L."/>
            <person name="Davis C.M."/>
            <person name="Simpson J.R."/>
            <person name="Lauterbach L."/>
            <person name="Steele A.D."/>
            <person name="Gui C."/>
            <person name="Meng S."/>
            <person name="Li G."/>
            <person name="Viehrig K."/>
            <person name="Ye F."/>
            <person name="Su P."/>
            <person name="Kiefer A.F."/>
            <person name="Nichols A."/>
            <person name="Cepeda A.J."/>
            <person name="Yan W."/>
            <person name="Fan B."/>
            <person name="Jiang Y."/>
            <person name="Adhikari A."/>
            <person name="Zheng C.-J."/>
            <person name="Schuster L."/>
            <person name="Cowan T.M."/>
            <person name="Smanski M.J."/>
            <person name="Chevrette M.G."/>
            <person name="De Carvalho L.P.S."/>
            <person name="Shen B."/>
        </authorList>
    </citation>
    <scope>NUCLEOTIDE SEQUENCE [LARGE SCALE GENOMIC DNA]</scope>
    <source>
        <strain evidence="2 3">NPDC053399</strain>
    </source>
</reference>
<evidence type="ECO:0000256" key="1">
    <source>
        <dbReference type="SAM" id="MobiDB-lite"/>
    </source>
</evidence>
<sequence>MPHEPDSDSATLPGFATSDEPVGGRPRVLCRLCGRPLNDRESRLWGLGEGCRNKLDTRSAPRPGVNDVEQERIPGT</sequence>
<dbReference type="InterPro" id="IPR046053">
    <property type="entry name" value="DUF6011"/>
</dbReference>
<proteinExistence type="predicted"/>
<feature type="region of interest" description="Disordered" evidence="1">
    <location>
        <begin position="1"/>
        <end position="23"/>
    </location>
</feature>
<accession>A0ABW8C403</accession>
<evidence type="ECO:0000313" key="3">
    <source>
        <dbReference type="Proteomes" id="UP001614394"/>
    </source>
</evidence>
<gene>
    <name evidence="2" type="ORF">ACIGXA_06555</name>
</gene>
<dbReference type="Proteomes" id="UP001614394">
    <property type="component" value="Unassembled WGS sequence"/>
</dbReference>
<evidence type="ECO:0000313" key="2">
    <source>
        <dbReference type="EMBL" id="MFI9100166.1"/>
    </source>
</evidence>
<dbReference type="EMBL" id="JBITYG010000002">
    <property type="protein sequence ID" value="MFI9100166.1"/>
    <property type="molecule type" value="Genomic_DNA"/>
</dbReference>
<protein>
    <submittedName>
        <fullName evidence="2">DUF6011 domain-containing protein</fullName>
    </submittedName>
</protein>
<feature type="region of interest" description="Disordered" evidence="1">
    <location>
        <begin position="52"/>
        <end position="76"/>
    </location>
</feature>
<organism evidence="2 3">
    <name type="scientific">Streptomyces fildesensis</name>
    <dbReference type="NCBI Taxonomy" id="375757"/>
    <lineage>
        <taxon>Bacteria</taxon>
        <taxon>Bacillati</taxon>
        <taxon>Actinomycetota</taxon>
        <taxon>Actinomycetes</taxon>
        <taxon>Kitasatosporales</taxon>
        <taxon>Streptomycetaceae</taxon>
        <taxon>Streptomyces</taxon>
    </lineage>
</organism>
<keyword evidence="3" id="KW-1185">Reference proteome</keyword>
<dbReference type="RefSeq" id="WP_399645097.1">
    <property type="nucleotide sequence ID" value="NZ_JBITYG010000002.1"/>
</dbReference>
<name>A0ABW8C403_9ACTN</name>
<dbReference type="Pfam" id="PF19474">
    <property type="entry name" value="DUF6011"/>
    <property type="match status" value="1"/>
</dbReference>